<evidence type="ECO:0000313" key="8">
    <source>
        <dbReference type="EMBL" id="KAJ8992124.1"/>
    </source>
</evidence>
<evidence type="ECO:0000256" key="2">
    <source>
        <dbReference type="ARBA" id="ARBA00023015"/>
    </source>
</evidence>
<evidence type="ECO:0000256" key="5">
    <source>
        <dbReference type="ARBA" id="ARBA00023242"/>
    </source>
</evidence>
<dbReference type="PANTHER" id="PTHR31845:SF21">
    <property type="entry name" value="REGULATORY PROTEIN LEU3"/>
    <property type="match status" value="1"/>
</dbReference>
<dbReference type="CDD" id="cd12148">
    <property type="entry name" value="fungal_TF_MHR"/>
    <property type="match status" value="1"/>
</dbReference>
<dbReference type="CDD" id="cd00067">
    <property type="entry name" value="GAL4"/>
    <property type="match status" value="1"/>
</dbReference>
<dbReference type="Proteomes" id="UP001161757">
    <property type="component" value="Unassembled WGS sequence"/>
</dbReference>
<comment type="caution">
    <text evidence="8">The sequence shown here is derived from an EMBL/GenBank/DDBJ whole genome shotgun (WGS) entry which is preliminary data.</text>
</comment>
<dbReference type="PROSITE" id="PS50048">
    <property type="entry name" value="ZN2_CY6_FUNGAL_2"/>
    <property type="match status" value="1"/>
</dbReference>
<evidence type="ECO:0000259" key="7">
    <source>
        <dbReference type="PROSITE" id="PS50048"/>
    </source>
</evidence>
<accession>A0AAN6EWN4</accession>
<dbReference type="InterPro" id="IPR001138">
    <property type="entry name" value="Zn2Cys6_DnaBD"/>
</dbReference>
<dbReference type="GO" id="GO:0000976">
    <property type="term" value="F:transcription cis-regulatory region binding"/>
    <property type="evidence" value="ECO:0007669"/>
    <property type="project" value="TreeGrafter"/>
</dbReference>
<dbReference type="EMBL" id="JAJGCB010000006">
    <property type="protein sequence ID" value="KAJ8992124.1"/>
    <property type="molecule type" value="Genomic_DNA"/>
</dbReference>
<keyword evidence="3" id="KW-0238">DNA-binding</keyword>
<keyword evidence="2" id="KW-0805">Transcription regulation</keyword>
<feature type="region of interest" description="Disordered" evidence="6">
    <location>
        <begin position="1"/>
        <end position="31"/>
    </location>
</feature>
<dbReference type="SMART" id="SM00066">
    <property type="entry name" value="GAL4"/>
    <property type="match status" value="1"/>
</dbReference>
<evidence type="ECO:0000256" key="6">
    <source>
        <dbReference type="SAM" id="MobiDB-lite"/>
    </source>
</evidence>
<dbReference type="GO" id="GO:0005634">
    <property type="term" value="C:nucleus"/>
    <property type="evidence" value="ECO:0007669"/>
    <property type="project" value="UniProtKB-SubCell"/>
</dbReference>
<dbReference type="InterPro" id="IPR051089">
    <property type="entry name" value="prtT"/>
</dbReference>
<reference evidence="8" key="1">
    <citation type="submission" date="2023-01" db="EMBL/GenBank/DDBJ databases">
        <title>Exophiala dermititidis isolated from Cystic Fibrosis Patient.</title>
        <authorList>
            <person name="Kurbessoian T."/>
            <person name="Crocker A."/>
            <person name="Murante D."/>
            <person name="Hogan D.A."/>
            <person name="Stajich J.E."/>
        </authorList>
    </citation>
    <scope>NUCLEOTIDE SEQUENCE</scope>
    <source>
        <strain evidence="8">Ex8</strain>
    </source>
</reference>
<keyword evidence="4" id="KW-0804">Transcription</keyword>
<keyword evidence="5" id="KW-0539">Nucleus</keyword>
<dbReference type="GO" id="GO:0008270">
    <property type="term" value="F:zinc ion binding"/>
    <property type="evidence" value="ECO:0007669"/>
    <property type="project" value="InterPro"/>
</dbReference>
<feature type="domain" description="Zn(2)-C6 fungal-type" evidence="7">
    <location>
        <begin position="34"/>
        <end position="67"/>
    </location>
</feature>
<evidence type="ECO:0000313" key="9">
    <source>
        <dbReference type="Proteomes" id="UP001161757"/>
    </source>
</evidence>
<evidence type="ECO:0000256" key="4">
    <source>
        <dbReference type="ARBA" id="ARBA00023163"/>
    </source>
</evidence>
<name>A0AAN6EWN4_EXODE</name>
<dbReference type="GO" id="GO:0000981">
    <property type="term" value="F:DNA-binding transcription factor activity, RNA polymerase II-specific"/>
    <property type="evidence" value="ECO:0007669"/>
    <property type="project" value="InterPro"/>
</dbReference>
<dbReference type="AlphaFoldDB" id="A0AAN6EWN4"/>
<gene>
    <name evidence="8" type="ORF">HRR80_004021</name>
</gene>
<proteinExistence type="predicted"/>
<dbReference type="InterPro" id="IPR036864">
    <property type="entry name" value="Zn2-C6_fun-type_DNA-bd_sf"/>
</dbReference>
<dbReference type="PANTHER" id="PTHR31845">
    <property type="entry name" value="FINGER DOMAIN PROTEIN, PUTATIVE-RELATED"/>
    <property type="match status" value="1"/>
</dbReference>
<protein>
    <recommendedName>
        <fullName evidence="7">Zn(2)-C6 fungal-type domain-containing protein</fullName>
    </recommendedName>
</protein>
<dbReference type="SUPFAM" id="SSF57701">
    <property type="entry name" value="Zn2/Cys6 DNA-binding domain"/>
    <property type="match status" value="1"/>
</dbReference>
<organism evidence="8 9">
    <name type="scientific">Exophiala dermatitidis</name>
    <name type="common">Black yeast-like fungus</name>
    <name type="synonym">Wangiella dermatitidis</name>
    <dbReference type="NCBI Taxonomy" id="5970"/>
    <lineage>
        <taxon>Eukaryota</taxon>
        <taxon>Fungi</taxon>
        <taxon>Dikarya</taxon>
        <taxon>Ascomycota</taxon>
        <taxon>Pezizomycotina</taxon>
        <taxon>Eurotiomycetes</taxon>
        <taxon>Chaetothyriomycetidae</taxon>
        <taxon>Chaetothyriales</taxon>
        <taxon>Herpotrichiellaceae</taxon>
        <taxon>Exophiala</taxon>
    </lineage>
</organism>
<evidence type="ECO:0000256" key="1">
    <source>
        <dbReference type="ARBA" id="ARBA00004123"/>
    </source>
</evidence>
<sequence>MSELSEIEVSEFSEPTEVSGVNIPQSGRKPVKRACTNCRQQKARCDVWLDPNGVCSRCRKLHKRCVVSEPFRRETKRKRTSEPELSIDGSRRSSSQPARPPLPEHSWTAVNNNQPSESDSRLASVAPFFRDATIAPVSFRSFSQALESVQTPASLPREQQAPAPLPLAPSTLPRSLEGYTIDSKDIDAIFQIYFRDYAGFMPILDPSITPNAYYGLSRLLFWAIIGVGCRTYYRNPTLLGVLPAKIKTLALLTMDSNVTLPNLQAYLLILCWPFPKTTNSPDFTFPFSAAVLHMAMAMGLHLPVASQEFSKVRIRLSEDESKKRAETWGYCMLVYQRSCHCKGSPATPIVDIPHDLEQRRTLFQQMSAMLKFELKLQDVITRCCIALSQNGLRVMTPDQERSLDTLLNLFQAQAASVVLEYATALEHLYVQIATLTIQSFNLYKSPKSQDPTSLYDLCASSCQVIESFDSLDKAGKISLAASTVYFYYSIMVPCHILLRLLKTSFSRYINVERAKSALFLGIGLHKRMSIQNDDLPARNGVALTQLWNSNRAFRNANGTEAVALRIRSRLCGSILLDGIVWWREEFGGFMGVYPPPLTEQEGTSASATETLHDNMVPPTTSKLDYSSFLDDPMLAEFGLAISDDIFSTMWTDNDGNAETV</sequence>
<feature type="region of interest" description="Disordered" evidence="6">
    <location>
        <begin position="71"/>
        <end position="118"/>
    </location>
</feature>
<evidence type="ECO:0000256" key="3">
    <source>
        <dbReference type="ARBA" id="ARBA00023125"/>
    </source>
</evidence>
<dbReference type="PROSITE" id="PS00463">
    <property type="entry name" value="ZN2_CY6_FUNGAL_1"/>
    <property type="match status" value="1"/>
</dbReference>
<feature type="compositionally biased region" description="Acidic residues" evidence="6">
    <location>
        <begin position="1"/>
        <end position="11"/>
    </location>
</feature>
<feature type="compositionally biased region" description="Polar residues" evidence="6">
    <location>
        <begin position="108"/>
        <end position="117"/>
    </location>
</feature>
<comment type="subcellular location">
    <subcellularLocation>
        <location evidence="1">Nucleus</location>
    </subcellularLocation>
</comment>
<dbReference type="Pfam" id="PF00172">
    <property type="entry name" value="Zn_clus"/>
    <property type="match status" value="1"/>
</dbReference>
<dbReference type="Gene3D" id="4.10.240.10">
    <property type="entry name" value="Zn(2)-C6 fungal-type DNA-binding domain"/>
    <property type="match status" value="1"/>
</dbReference>